<feature type="active site" description="Proton donor/acceptor" evidence="8">
    <location>
        <position position="247"/>
    </location>
</feature>
<dbReference type="AlphaFoldDB" id="A0AAV3YA22"/>
<evidence type="ECO:0000256" key="4">
    <source>
        <dbReference type="ARBA" id="ARBA00012570"/>
    </source>
</evidence>
<evidence type="ECO:0000313" key="10">
    <source>
        <dbReference type="EMBL" id="GFN79128.1"/>
    </source>
</evidence>
<comment type="caution">
    <text evidence="10">The sequence shown here is derived from an EMBL/GenBank/DDBJ whole genome shotgun (WGS) entry which is preliminary data.</text>
</comment>
<name>A0AAV3YA22_9GAST</name>
<evidence type="ECO:0000256" key="8">
    <source>
        <dbReference type="PIRSR" id="PIRSR006241-50"/>
    </source>
</evidence>
<dbReference type="SUPFAM" id="SSF51658">
    <property type="entry name" value="Xylose isomerase-like"/>
    <property type="match status" value="1"/>
</dbReference>
<keyword evidence="6 7" id="KW-0413">Isomerase</keyword>
<dbReference type="PANTHER" id="PTHR43489">
    <property type="entry name" value="ISOMERASE"/>
    <property type="match status" value="1"/>
</dbReference>
<dbReference type="PANTHER" id="PTHR43489:SF6">
    <property type="entry name" value="HYDROXYPYRUVATE ISOMERASE-RELATED"/>
    <property type="match status" value="1"/>
</dbReference>
<proteinExistence type="inferred from homology"/>
<accession>A0AAV3YA22</accession>
<feature type="domain" description="Xylose isomerase-like TIM barrel" evidence="9">
    <location>
        <begin position="24"/>
        <end position="263"/>
    </location>
</feature>
<evidence type="ECO:0000256" key="6">
    <source>
        <dbReference type="ARBA" id="ARBA00023235"/>
    </source>
</evidence>
<organism evidence="10 11">
    <name type="scientific">Plakobranchus ocellatus</name>
    <dbReference type="NCBI Taxonomy" id="259542"/>
    <lineage>
        <taxon>Eukaryota</taxon>
        <taxon>Metazoa</taxon>
        <taxon>Spiralia</taxon>
        <taxon>Lophotrochozoa</taxon>
        <taxon>Mollusca</taxon>
        <taxon>Gastropoda</taxon>
        <taxon>Heterobranchia</taxon>
        <taxon>Euthyneura</taxon>
        <taxon>Panpulmonata</taxon>
        <taxon>Sacoglossa</taxon>
        <taxon>Placobranchoidea</taxon>
        <taxon>Plakobranchidae</taxon>
        <taxon>Plakobranchus</taxon>
    </lineage>
</organism>
<feature type="active site" description="Proton donor/acceptor" evidence="8">
    <location>
        <position position="148"/>
    </location>
</feature>
<dbReference type="InterPro" id="IPR036237">
    <property type="entry name" value="Xyl_isomerase-like_sf"/>
</dbReference>
<evidence type="ECO:0000256" key="2">
    <source>
        <dbReference type="ARBA" id="ARBA00002968"/>
    </source>
</evidence>
<evidence type="ECO:0000256" key="5">
    <source>
        <dbReference type="ARBA" id="ARBA00017985"/>
    </source>
</evidence>
<comment type="catalytic activity">
    <reaction evidence="1 7">
        <text>3-hydroxypyruvate = 2-hydroxy-3-oxopropanoate</text>
        <dbReference type="Rhea" id="RHEA:11952"/>
        <dbReference type="ChEBI" id="CHEBI:17180"/>
        <dbReference type="ChEBI" id="CHEBI:57978"/>
        <dbReference type="EC" id="5.3.1.22"/>
    </reaction>
</comment>
<dbReference type="Pfam" id="PF01261">
    <property type="entry name" value="AP_endonuc_2"/>
    <property type="match status" value="1"/>
</dbReference>
<dbReference type="EC" id="5.3.1.22" evidence="4 7"/>
<dbReference type="Proteomes" id="UP000735302">
    <property type="component" value="Unassembled WGS sequence"/>
</dbReference>
<dbReference type="InterPro" id="IPR026040">
    <property type="entry name" value="HyI-like"/>
</dbReference>
<dbReference type="Gene3D" id="3.20.20.150">
    <property type="entry name" value="Divalent-metal-dependent TIM barrel enzymes"/>
    <property type="match status" value="1"/>
</dbReference>
<dbReference type="InterPro" id="IPR013022">
    <property type="entry name" value="Xyl_isomerase-like_TIM-brl"/>
</dbReference>
<evidence type="ECO:0000313" key="11">
    <source>
        <dbReference type="Proteomes" id="UP000735302"/>
    </source>
</evidence>
<evidence type="ECO:0000259" key="9">
    <source>
        <dbReference type="Pfam" id="PF01261"/>
    </source>
</evidence>
<evidence type="ECO:0000256" key="7">
    <source>
        <dbReference type="PIRNR" id="PIRNR006241"/>
    </source>
</evidence>
<dbReference type="FunFam" id="3.20.20.150:FF:000007">
    <property type="entry name" value="Hydroxypyruvate isomerase"/>
    <property type="match status" value="1"/>
</dbReference>
<comment type="function">
    <text evidence="2 7">Catalyzes the reversible isomerization between hydroxypyruvate and 2-hydroxy-3-oxopropanoate (also termed tartronate semialdehyde).</text>
</comment>
<dbReference type="GO" id="GO:0008903">
    <property type="term" value="F:hydroxypyruvate isomerase activity"/>
    <property type="evidence" value="ECO:0007669"/>
    <property type="project" value="UniProtKB-EC"/>
</dbReference>
<evidence type="ECO:0000256" key="1">
    <source>
        <dbReference type="ARBA" id="ARBA00000476"/>
    </source>
</evidence>
<comment type="similarity">
    <text evidence="3 7">Belongs to the hyi family.</text>
</comment>
<evidence type="ECO:0000256" key="3">
    <source>
        <dbReference type="ARBA" id="ARBA00005962"/>
    </source>
</evidence>
<reference evidence="10 11" key="1">
    <citation type="journal article" date="2021" name="Elife">
        <title>Chloroplast acquisition without the gene transfer in kleptoplastic sea slugs, Plakobranchus ocellatus.</title>
        <authorList>
            <person name="Maeda T."/>
            <person name="Takahashi S."/>
            <person name="Yoshida T."/>
            <person name="Shimamura S."/>
            <person name="Takaki Y."/>
            <person name="Nagai Y."/>
            <person name="Toyoda A."/>
            <person name="Suzuki Y."/>
            <person name="Arimoto A."/>
            <person name="Ishii H."/>
            <person name="Satoh N."/>
            <person name="Nishiyama T."/>
            <person name="Hasebe M."/>
            <person name="Maruyama T."/>
            <person name="Minagawa J."/>
            <person name="Obokata J."/>
            <person name="Shigenobu S."/>
        </authorList>
    </citation>
    <scope>NUCLEOTIDE SEQUENCE [LARGE SCALE GENOMIC DNA]</scope>
</reference>
<dbReference type="InterPro" id="IPR050417">
    <property type="entry name" value="Sugar_Epim/Isomerase"/>
</dbReference>
<dbReference type="EMBL" id="BLXT01000641">
    <property type="protein sequence ID" value="GFN79128.1"/>
    <property type="molecule type" value="Genomic_DNA"/>
</dbReference>
<keyword evidence="11" id="KW-1185">Reference proteome</keyword>
<gene>
    <name evidence="10" type="ORF">PoB_000563400</name>
</gene>
<dbReference type="GO" id="GO:0046487">
    <property type="term" value="P:glyoxylate metabolic process"/>
    <property type="evidence" value="ECO:0007669"/>
    <property type="project" value="TreeGrafter"/>
</dbReference>
<dbReference type="PIRSF" id="PIRSF006241">
    <property type="entry name" value="HyI"/>
    <property type="match status" value="1"/>
</dbReference>
<sequence length="269" mass="30264">MSLKFAPNITMMFQEIATLEGRYAAVKAAGFKYVELAFPYKESAQKLKAAKENSGLEQVLMNAYPGDLQAGDLGLAALPNRVEEFRSSLETSIEYANALQCKRMHVMAGKIPKGSTAGDKDQMMKTYIENITYAANRLSKEGVLALIEPVNNRISAPDYFLYHPHQGLDIVKKINHPNLKLQFDLFHVQIMDGNLTKNIKDFLPYVGHIQLAQVPDRGEPDHQGEINYPYVFDVLQKEGYSGYIGLEYIPRGNTVDGLKWLKNLGYLKE</sequence>
<protein>
    <recommendedName>
        <fullName evidence="5 7">Putative hydroxypyruvate isomerase</fullName>
        <ecNumber evidence="4 7">5.3.1.22</ecNumber>
    </recommendedName>
</protein>